<comment type="caution">
    <text evidence="3">The sequence shown here is derived from an EMBL/GenBank/DDBJ whole genome shotgun (WGS) entry which is preliminary data.</text>
</comment>
<comment type="similarity">
    <text evidence="2">Belongs to the TacA antitoxin family.</text>
</comment>
<dbReference type="Gene3D" id="1.20.5.780">
    <property type="entry name" value="Single helix bin"/>
    <property type="match status" value="1"/>
</dbReference>
<reference evidence="3 4" key="1">
    <citation type="submission" date="2020-08" db="EMBL/GenBank/DDBJ databases">
        <title>Genomic Encyclopedia of Type Strains, Phase IV (KMG-V): Genome sequencing to study the core and pangenomes of soil and plant-associated prokaryotes.</title>
        <authorList>
            <person name="Whitman W."/>
        </authorList>
    </citation>
    <scope>NUCLEOTIDE SEQUENCE [LARGE SCALE GENOMIC DNA]</scope>
    <source>
        <strain evidence="3 4">M8US30</strain>
    </source>
</reference>
<evidence type="ECO:0000256" key="1">
    <source>
        <dbReference type="ARBA" id="ARBA00022649"/>
    </source>
</evidence>
<evidence type="ECO:0000256" key="2">
    <source>
        <dbReference type="ARBA" id="ARBA00049988"/>
    </source>
</evidence>
<keyword evidence="1" id="KW-1277">Toxin-antitoxin system</keyword>
<dbReference type="SUPFAM" id="SSF47598">
    <property type="entry name" value="Ribbon-helix-helix"/>
    <property type="match status" value="1"/>
</dbReference>
<proteinExistence type="inferred from homology"/>
<gene>
    <name evidence="3" type="ORF">HDF10_001314</name>
</gene>
<dbReference type="Pfam" id="PF08681">
    <property type="entry name" value="TacA1"/>
    <property type="match status" value="1"/>
</dbReference>
<evidence type="ECO:0000313" key="3">
    <source>
        <dbReference type="EMBL" id="MBB5343339.1"/>
    </source>
</evidence>
<dbReference type="InterPro" id="IPR014795">
    <property type="entry name" value="TacA_1-like"/>
</dbReference>
<dbReference type="AlphaFoldDB" id="A0A7W8N2R0"/>
<sequence>MAKEEHIPSRRTGKTSLGAKVFSYYTQEERRLLEKAAKLERRSLSSFVALAALDRAQRIIAGK</sequence>
<dbReference type="EMBL" id="JACHDZ010000002">
    <property type="protein sequence ID" value="MBB5343339.1"/>
    <property type="molecule type" value="Genomic_DNA"/>
</dbReference>
<dbReference type="Proteomes" id="UP000569092">
    <property type="component" value="Unassembled WGS sequence"/>
</dbReference>
<dbReference type="GO" id="GO:0006355">
    <property type="term" value="P:regulation of DNA-templated transcription"/>
    <property type="evidence" value="ECO:0007669"/>
    <property type="project" value="InterPro"/>
</dbReference>
<name>A0A7W8N2R0_9BACT</name>
<protein>
    <submittedName>
        <fullName evidence="3">Uncharacterized protein (DUF1778 family)</fullName>
    </submittedName>
</protein>
<evidence type="ECO:0000313" key="4">
    <source>
        <dbReference type="Proteomes" id="UP000569092"/>
    </source>
</evidence>
<dbReference type="InterPro" id="IPR010985">
    <property type="entry name" value="Ribbon_hlx_hlx"/>
</dbReference>
<organism evidence="3 4">
    <name type="scientific">Tunturiibacter lichenicola</name>
    <dbReference type="NCBI Taxonomy" id="2051959"/>
    <lineage>
        <taxon>Bacteria</taxon>
        <taxon>Pseudomonadati</taxon>
        <taxon>Acidobacteriota</taxon>
        <taxon>Terriglobia</taxon>
        <taxon>Terriglobales</taxon>
        <taxon>Acidobacteriaceae</taxon>
        <taxon>Tunturiibacter</taxon>
    </lineage>
</organism>
<accession>A0A7W8N2R0</accession>